<evidence type="ECO:0008006" key="3">
    <source>
        <dbReference type="Google" id="ProtNLM"/>
    </source>
</evidence>
<organism evidence="1 2">
    <name type="scientific">Flavobacterium erciyesense</name>
    <dbReference type="NCBI Taxonomy" id="2825842"/>
    <lineage>
        <taxon>Bacteria</taxon>
        <taxon>Pseudomonadati</taxon>
        <taxon>Bacteroidota</taxon>
        <taxon>Flavobacteriia</taxon>
        <taxon>Flavobacteriales</taxon>
        <taxon>Flavobacteriaceae</taxon>
        <taxon>Flavobacterium</taxon>
    </lineage>
</organism>
<evidence type="ECO:0000313" key="2">
    <source>
        <dbReference type="Proteomes" id="UP000679008"/>
    </source>
</evidence>
<name>A0ABS5D7C0_9FLAO</name>
<accession>A0ABS5D7C0</accession>
<keyword evidence="2" id="KW-1185">Reference proteome</keyword>
<protein>
    <recommendedName>
        <fullName evidence="3">DUF4595 domain-containing protein</fullName>
    </recommendedName>
</protein>
<sequence>MKKILLAAFVLLLWNCSDDTKAQQDDSLNGTLLKKIVYIDNAGNKDEYNFAYEENKLLNITLISNNQSNISNLFFTYENNVITKITTLRSKAVYAIEDYDYVNGKVNTYSLDYVNDPFRVKTTYTYNSDLSVTFNELSTYKPTNQESQGETGKLFYRNGNTIKVEKIENVEIEYDNNLNPLKNIIGFNLLLDKLPYYFGAGGVNNCTKISEIDLLPTPSTIITEFEYSYDERGYPKSAKVKHTENKITSTSTIQYFY</sequence>
<proteinExistence type="predicted"/>
<evidence type="ECO:0000313" key="1">
    <source>
        <dbReference type="EMBL" id="MBQ0909886.1"/>
    </source>
</evidence>
<gene>
    <name evidence="1" type="ORF">KBJ98_14325</name>
</gene>
<dbReference type="Proteomes" id="UP000679008">
    <property type="component" value="Unassembled WGS sequence"/>
</dbReference>
<comment type="caution">
    <text evidence="1">The sequence shown here is derived from an EMBL/GenBank/DDBJ whole genome shotgun (WGS) entry which is preliminary data.</text>
</comment>
<dbReference type="RefSeq" id="WP_210791665.1">
    <property type="nucleotide sequence ID" value="NZ_JAGPXB010000018.1"/>
</dbReference>
<reference evidence="1 2" key="1">
    <citation type="submission" date="2021-04" db="EMBL/GenBank/DDBJ databases">
        <title>Description of novel Flavobacterium sp. F-328.</title>
        <authorList>
            <person name="Saticioglu I.B."/>
        </authorList>
    </citation>
    <scope>NUCLEOTIDE SEQUENCE [LARGE SCALE GENOMIC DNA]</scope>
    <source>
        <strain evidence="1 2">F-328</strain>
    </source>
</reference>
<dbReference type="EMBL" id="JAGPXB010000018">
    <property type="protein sequence ID" value="MBQ0909886.1"/>
    <property type="molecule type" value="Genomic_DNA"/>
</dbReference>